<evidence type="ECO:0000256" key="1">
    <source>
        <dbReference type="ARBA" id="ARBA00023015"/>
    </source>
</evidence>
<dbReference type="InterPro" id="IPR008920">
    <property type="entry name" value="TF_FadR/GntR_C"/>
</dbReference>
<protein>
    <submittedName>
        <fullName evidence="6">DNA-binding GntR family transcriptional regulator</fullName>
    </submittedName>
</protein>
<keyword evidence="3" id="KW-0804">Transcription</keyword>
<dbReference type="GO" id="GO:0003677">
    <property type="term" value="F:DNA binding"/>
    <property type="evidence" value="ECO:0007669"/>
    <property type="project" value="UniProtKB-KW"/>
</dbReference>
<evidence type="ECO:0000256" key="2">
    <source>
        <dbReference type="ARBA" id="ARBA00023125"/>
    </source>
</evidence>
<accession>A0A7Y9IQ65</accession>
<evidence type="ECO:0000256" key="4">
    <source>
        <dbReference type="SAM" id="MobiDB-lite"/>
    </source>
</evidence>
<evidence type="ECO:0000259" key="5">
    <source>
        <dbReference type="PROSITE" id="PS50949"/>
    </source>
</evidence>
<dbReference type="SMART" id="SM00345">
    <property type="entry name" value="HTH_GNTR"/>
    <property type="match status" value="2"/>
</dbReference>
<dbReference type="AlphaFoldDB" id="A0A7Y9IQ65"/>
<feature type="compositionally biased region" description="Basic and acidic residues" evidence="4">
    <location>
        <begin position="181"/>
        <end position="196"/>
    </location>
</feature>
<dbReference type="Gene3D" id="1.20.120.530">
    <property type="entry name" value="GntR ligand-binding domain-like"/>
    <property type="match status" value="1"/>
</dbReference>
<name>A0A7Y9IQ65_9BURK</name>
<dbReference type="SMART" id="SM00895">
    <property type="entry name" value="FCD"/>
    <property type="match status" value="1"/>
</dbReference>
<dbReference type="InterPro" id="IPR011711">
    <property type="entry name" value="GntR_C"/>
</dbReference>
<feature type="domain" description="HTH gntR-type" evidence="5">
    <location>
        <begin position="82"/>
        <end position="149"/>
    </location>
</feature>
<dbReference type="SUPFAM" id="SSF46785">
    <property type="entry name" value="Winged helix' DNA-binding domain"/>
    <property type="match status" value="1"/>
</dbReference>
<dbReference type="Pfam" id="PF00392">
    <property type="entry name" value="GntR"/>
    <property type="match status" value="1"/>
</dbReference>
<dbReference type="RefSeq" id="WP_179582496.1">
    <property type="nucleotide sequence ID" value="NZ_JACBYR010000001.1"/>
</dbReference>
<dbReference type="GO" id="GO:0003700">
    <property type="term" value="F:DNA-binding transcription factor activity"/>
    <property type="evidence" value="ECO:0007669"/>
    <property type="project" value="InterPro"/>
</dbReference>
<sequence>MAMQTIARHPSRGKPGRRAACTIRTERAKGSGEATRFAAVNSAVIQHRARRFPLHYGWMFLSMVASPWTPPSASRISTISPMTAALRLAARLLTDLHARQAEPGLPLRAQQLADQWGVSRSPVNAALAVLHARGLILHAPGKGYTAGPLFSQDAARAWRSGFEGGCDGDGDADGNGDNDAAPDRPSRHAADHDRPGGRLAGIASAPDAHLCALLDRLDPSGASTPPSLTDLCHAIADDRRAGLLPDTVSEAQLQSRYQLTRGGLAILLGQLAHDGWVDRHAGQGWTFSPLLTSPDALLQASRSRMVLEIAALKEPGYGLAPDALARCREAERRIEGTSAADLHARGVRFHQTLAAGSHNRFLIDALNRIHRLRTALPHAAIQDPARVREQAADHLAIVDALARGRTRHAVTLLRRHLRTAHDDLEQALALNRLRHQHDAVGQQ</sequence>
<dbReference type="Gene3D" id="1.10.10.10">
    <property type="entry name" value="Winged helix-like DNA-binding domain superfamily/Winged helix DNA-binding domain"/>
    <property type="match status" value="1"/>
</dbReference>
<dbReference type="InterPro" id="IPR036390">
    <property type="entry name" value="WH_DNA-bd_sf"/>
</dbReference>
<dbReference type="SUPFAM" id="SSF48008">
    <property type="entry name" value="GntR ligand-binding domain-like"/>
    <property type="match status" value="1"/>
</dbReference>
<dbReference type="InterPro" id="IPR000524">
    <property type="entry name" value="Tscrpt_reg_HTH_GntR"/>
</dbReference>
<reference evidence="6 7" key="1">
    <citation type="submission" date="2020-07" db="EMBL/GenBank/DDBJ databases">
        <title>Genomic Encyclopedia of Type Strains, Phase IV (KMG-V): Genome sequencing to study the core and pangenomes of soil and plant-associated prokaryotes.</title>
        <authorList>
            <person name="Whitman W."/>
        </authorList>
    </citation>
    <scope>NUCLEOTIDE SEQUENCE [LARGE SCALE GENOMIC DNA]</scope>
    <source>
        <strain evidence="6 7">SAS40</strain>
    </source>
</reference>
<dbReference type="PANTHER" id="PTHR43537">
    <property type="entry name" value="TRANSCRIPTIONAL REGULATOR, GNTR FAMILY"/>
    <property type="match status" value="1"/>
</dbReference>
<feature type="region of interest" description="Disordered" evidence="4">
    <location>
        <begin position="161"/>
        <end position="199"/>
    </location>
</feature>
<dbReference type="Pfam" id="PF07729">
    <property type="entry name" value="FCD"/>
    <property type="match status" value="1"/>
</dbReference>
<evidence type="ECO:0000313" key="7">
    <source>
        <dbReference type="Proteomes" id="UP000542125"/>
    </source>
</evidence>
<comment type="caution">
    <text evidence="6">The sequence shown here is derived from an EMBL/GenBank/DDBJ whole genome shotgun (WGS) entry which is preliminary data.</text>
</comment>
<keyword evidence="1" id="KW-0805">Transcription regulation</keyword>
<proteinExistence type="predicted"/>
<dbReference type="PANTHER" id="PTHR43537:SF49">
    <property type="entry name" value="TRANSCRIPTIONAL REGULATORY PROTEIN"/>
    <property type="match status" value="1"/>
</dbReference>
<feature type="compositionally biased region" description="Acidic residues" evidence="4">
    <location>
        <begin position="166"/>
        <end position="176"/>
    </location>
</feature>
<dbReference type="Proteomes" id="UP000542125">
    <property type="component" value="Unassembled WGS sequence"/>
</dbReference>
<gene>
    <name evidence="6" type="ORF">FHW18_000214</name>
</gene>
<dbReference type="PROSITE" id="PS50949">
    <property type="entry name" value="HTH_GNTR"/>
    <property type="match status" value="1"/>
</dbReference>
<dbReference type="EMBL" id="JACBYR010000001">
    <property type="protein sequence ID" value="NYE80943.1"/>
    <property type="molecule type" value="Genomic_DNA"/>
</dbReference>
<keyword evidence="2 6" id="KW-0238">DNA-binding</keyword>
<evidence type="ECO:0000256" key="3">
    <source>
        <dbReference type="ARBA" id="ARBA00023163"/>
    </source>
</evidence>
<evidence type="ECO:0000313" key="6">
    <source>
        <dbReference type="EMBL" id="NYE80943.1"/>
    </source>
</evidence>
<dbReference type="InterPro" id="IPR036388">
    <property type="entry name" value="WH-like_DNA-bd_sf"/>
</dbReference>
<keyword evidence="7" id="KW-1185">Reference proteome</keyword>
<organism evidence="6 7">
    <name type="scientific">Pigmentiphaga litoralis</name>
    <dbReference type="NCBI Taxonomy" id="516702"/>
    <lineage>
        <taxon>Bacteria</taxon>
        <taxon>Pseudomonadati</taxon>
        <taxon>Pseudomonadota</taxon>
        <taxon>Betaproteobacteria</taxon>
        <taxon>Burkholderiales</taxon>
        <taxon>Alcaligenaceae</taxon>
        <taxon>Pigmentiphaga</taxon>
    </lineage>
</organism>